<name>A0AAN6G5C5_9BASI</name>
<evidence type="ECO:0000256" key="8">
    <source>
        <dbReference type="SAM" id="Phobius"/>
    </source>
</evidence>
<evidence type="ECO:0000256" key="4">
    <source>
        <dbReference type="ARBA" id="ARBA00022840"/>
    </source>
</evidence>
<keyword evidence="3" id="KW-0547">Nucleotide-binding</keyword>
<dbReference type="CDD" id="cd18596">
    <property type="entry name" value="ABC_6TM_VMR1_D1_like"/>
    <property type="match status" value="1"/>
</dbReference>
<dbReference type="EMBL" id="JAPDMQ010001391">
    <property type="protein sequence ID" value="KAK0518167.1"/>
    <property type="molecule type" value="Genomic_DNA"/>
</dbReference>
<feature type="transmembrane region" description="Helical" evidence="8">
    <location>
        <begin position="197"/>
        <end position="222"/>
    </location>
</feature>
<dbReference type="PANTHER" id="PTHR24223">
    <property type="entry name" value="ATP-BINDING CASSETTE SUB-FAMILY C"/>
    <property type="match status" value="1"/>
</dbReference>
<evidence type="ECO:0000313" key="11">
    <source>
        <dbReference type="Proteomes" id="UP001176521"/>
    </source>
</evidence>
<dbReference type="SUPFAM" id="SSF52540">
    <property type="entry name" value="P-loop containing nucleoside triphosphate hydrolases"/>
    <property type="match status" value="1"/>
</dbReference>
<dbReference type="Gene3D" id="3.40.50.300">
    <property type="entry name" value="P-loop containing nucleotide triphosphate hydrolases"/>
    <property type="match status" value="1"/>
</dbReference>
<dbReference type="GO" id="GO:0016887">
    <property type="term" value="F:ATP hydrolysis activity"/>
    <property type="evidence" value="ECO:0007669"/>
    <property type="project" value="InterPro"/>
</dbReference>
<evidence type="ECO:0000256" key="3">
    <source>
        <dbReference type="ARBA" id="ARBA00022741"/>
    </source>
</evidence>
<feature type="domain" description="ABC transmembrane type-1" evidence="9">
    <location>
        <begin position="37"/>
        <end position="353"/>
    </location>
</feature>
<evidence type="ECO:0000256" key="1">
    <source>
        <dbReference type="ARBA" id="ARBA00022448"/>
    </source>
</evidence>
<dbReference type="Gene3D" id="1.20.1560.10">
    <property type="entry name" value="ABC transporter type 1, transmembrane domain"/>
    <property type="match status" value="1"/>
</dbReference>
<feature type="non-terminal residue" evidence="10">
    <location>
        <position position="550"/>
    </location>
</feature>
<evidence type="ECO:0000256" key="7">
    <source>
        <dbReference type="SAM" id="MobiDB-lite"/>
    </source>
</evidence>
<organism evidence="10 11">
    <name type="scientific">Tilletia horrida</name>
    <dbReference type="NCBI Taxonomy" id="155126"/>
    <lineage>
        <taxon>Eukaryota</taxon>
        <taxon>Fungi</taxon>
        <taxon>Dikarya</taxon>
        <taxon>Basidiomycota</taxon>
        <taxon>Ustilaginomycotina</taxon>
        <taxon>Exobasidiomycetes</taxon>
        <taxon>Tilletiales</taxon>
        <taxon>Tilletiaceae</taxon>
        <taxon>Tilletia</taxon>
    </lineage>
</organism>
<evidence type="ECO:0000256" key="2">
    <source>
        <dbReference type="ARBA" id="ARBA00022692"/>
    </source>
</evidence>
<keyword evidence="4" id="KW-0067">ATP-binding</keyword>
<dbReference type="Proteomes" id="UP001176521">
    <property type="component" value="Unassembled WGS sequence"/>
</dbReference>
<evidence type="ECO:0000259" key="9">
    <source>
        <dbReference type="PROSITE" id="PS50929"/>
    </source>
</evidence>
<dbReference type="GO" id="GO:0140359">
    <property type="term" value="F:ABC-type transporter activity"/>
    <property type="evidence" value="ECO:0007669"/>
    <property type="project" value="InterPro"/>
</dbReference>
<dbReference type="InterPro" id="IPR036640">
    <property type="entry name" value="ABC1_TM_sf"/>
</dbReference>
<comment type="caution">
    <text evidence="10">The sequence shown here is derived from an EMBL/GenBank/DDBJ whole genome shotgun (WGS) entry which is preliminary data.</text>
</comment>
<protein>
    <recommendedName>
        <fullName evidence="9">ABC transmembrane type-1 domain-containing protein</fullName>
    </recommendedName>
</protein>
<dbReference type="SUPFAM" id="SSF90123">
    <property type="entry name" value="ABC transporter transmembrane region"/>
    <property type="match status" value="1"/>
</dbReference>
<evidence type="ECO:0000313" key="10">
    <source>
        <dbReference type="EMBL" id="KAK0518167.1"/>
    </source>
</evidence>
<feature type="region of interest" description="Disordered" evidence="7">
    <location>
        <begin position="139"/>
        <end position="160"/>
    </location>
</feature>
<keyword evidence="6 8" id="KW-0472">Membrane</keyword>
<dbReference type="InterPro" id="IPR027417">
    <property type="entry name" value="P-loop_NTPase"/>
</dbReference>
<proteinExistence type="predicted"/>
<keyword evidence="2 8" id="KW-0812">Transmembrane</keyword>
<dbReference type="PROSITE" id="PS50929">
    <property type="entry name" value="ABC_TM1F"/>
    <property type="match status" value="1"/>
</dbReference>
<dbReference type="GO" id="GO:0005524">
    <property type="term" value="F:ATP binding"/>
    <property type="evidence" value="ECO:0007669"/>
    <property type="project" value="UniProtKB-KW"/>
</dbReference>
<reference evidence="10" key="1">
    <citation type="journal article" date="2023" name="PhytoFront">
        <title>Draft Genome Resources of Seven Strains of Tilletia horrida, Causal Agent of Kernel Smut of Rice.</title>
        <authorList>
            <person name="Khanal S."/>
            <person name="Antony Babu S."/>
            <person name="Zhou X.G."/>
        </authorList>
    </citation>
    <scope>NUCLEOTIDE SEQUENCE</scope>
    <source>
        <strain evidence="10">TX3</strain>
    </source>
</reference>
<dbReference type="InterPro" id="IPR050173">
    <property type="entry name" value="ABC_transporter_C-like"/>
</dbReference>
<accession>A0AAN6G5C5</accession>
<evidence type="ECO:0000256" key="5">
    <source>
        <dbReference type="ARBA" id="ARBA00022989"/>
    </source>
</evidence>
<gene>
    <name evidence="10" type="ORF">OC842_007873</name>
</gene>
<feature type="region of interest" description="Disordered" evidence="7">
    <location>
        <begin position="429"/>
        <end position="448"/>
    </location>
</feature>
<dbReference type="Pfam" id="PF00005">
    <property type="entry name" value="ABC_tran"/>
    <property type="match status" value="1"/>
</dbReference>
<dbReference type="AlphaFoldDB" id="A0AAN6G5C5"/>
<dbReference type="InterPro" id="IPR003439">
    <property type="entry name" value="ABC_transporter-like_ATP-bd"/>
</dbReference>
<feature type="transmembrane region" description="Helical" evidence="8">
    <location>
        <begin position="328"/>
        <end position="352"/>
    </location>
</feature>
<feature type="transmembrane region" description="Helical" evidence="8">
    <location>
        <begin position="290"/>
        <end position="316"/>
    </location>
</feature>
<keyword evidence="11" id="KW-1185">Reference proteome</keyword>
<dbReference type="GO" id="GO:0016020">
    <property type="term" value="C:membrane"/>
    <property type="evidence" value="ECO:0007669"/>
    <property type="project" value="InterPro"/>
</dbReference>
<evidence type="ECO:0000256" key="6">
    <source>
        <dbReference type="ARBA" id="ARBA00023136"/>
    </source>
</evidence>
<keyword evidence="5 8" id="KW-1133">Transmembrane helix</keyword>
<dbReference type="InterPro" id="IPR011527">
    <property type="entry name" value="ABC1_TM_dom"/>
</dbReference>
<sequence length="550" mass="60771">MTCRAAVLYYKFEHLRKSSLLRRLYVANSADFWKDGVLTVISVFVSYGRPFFIQQILRTIQLNAEGHPDVHRQTAYLYAFLVLLVSVIESESDVNHLYLGRRMTVRVKSELIAAIYAKALRRKDSSGLISSGKTAGIGGAPTAAEQKGAAKDENKKDANDDGAADVGKIVSIMAVDAQRVGDACSGFYQIWSAPVQLVIACIFLYQLLGLSAFVGCVSFLVFSPLQGKLMRMYFGNVKRVNAARDKRMTSLNELIGNLKIIRLCGWVPRWTERVLEQRKGEIKTIRYGKVIGAFVGATFDLVPICVAILSFASYVIVEKRELDTPTAFTALALFNILGGPISFLPIVITSLAETYTSLKRVENFLEEEDVPESVQSALIHPSTPFDERLGCDSATFRWRLKAAKKDGAPVTEQKKKTGAFSRLTSTFRRRKNASKDAKKAGDDEEQDEELKPFELVDVSLSCPVGKLTLVCGATGSGKSSLLSALLGEMDLVEGKVHLPKQPHWVNPVTGLNGRVAYCSQTPWLVSQSIKDNILFGSPFEQDRYDQVIEA</sequence>
<keyword evidence="1" id="KW-0813">Transport</keyword>
<feature type="compositionally biased region" description="Basic and acidic residues" evidence="7">
    <location>
        <begin position="148"/>
        <end position="159"/>
    </location>
</feature>
<dbReference type="PANTHER" id="PTHR24223:SF415">
    <property type="entry name" value="FI20190P1"/>
    <property type="match status" value="1"/>
</dbReference>
<dbReference type="Pfam" id="PF00664">
    <property type="entry name" value="ABC_membrane"/>
    <property type="match status" value="1"/>
</dbReference>